<dbReference type="EMBL" id="CP061800">
    <property type="protein sequence ID" value="QTA86045.1"/>
    <property type="molecule type" value="Genomic_DNA"/>
</dbReference>
<dbReference type="RefSeq" id="WP_207681849.1">
    <property type="nucleotide sequence ID" value="NZ_CP061800.1"/>
</dbReference>
<feature type="coiled-coil region" evidence="5">
    <location>
        <begin position="231"/>
        <end position="265"/>
    </location>
</feature>
<organism evidence="7 8">
    <name type="scientific">Desulfonema magnum</name>
    <dbReference type="NCBI Taxonomy" id="45655"/>
    <lineage>
        <taxon>Bacteria</taxon>
        <taxon>Pseudomonadati</taxon>
        <taxon>Thermodesulfobacteriota</taxon>
        <taxon>Desulfobacteria</taxon>
        <taxon>Desulfobacterales</taxon>
        <taxon>Desulfococcaceae</taxon>
        <taxon>Desulfonema</taxon>
    </lineage>
</organism>
<evidence type="ECO:0000256" key="3">
    <source>
        <dbReference type="ARBA" id="ARBA00022989"/>
    </source>
</evidence>
<evidence type="ECO:0000313" key="8">
    <source>
        <dbReference type="Proteomes" id="UP000663722"/>
    </source>
</evidence>
<keyword evidence="2 6" id="KW-0812">Transmembrane</keyword>
<dbReference type="PRINTS" id="PR01490">
    <property type="entry name" value="RTXTOXIND"/>
</dbReference>
<proteinExistence type="predicted"/>
<dbReference type="KEGG" id="dmm:dnm_020630"/>
<name>A0A975BIQ9_9BACT</name>
<feature type="coiled-coil region" evidence="5">
    <location>
        <begin position="165"/>
        <end position="199"/>
    </location>
</feature>
<protein>
    <submittedName>
        <fullName evidence="7">HylD family secretion domain-containing protein</fullName>
    </submittedName>
</protein>
<keyword evidence="4 6" id="KW-0472">Membrane</keyword>
<dbReference type="GO" id="GO:0016020">
    <property type="term" value="C:membrane"/>
    <property type="evidence" value="ECO:0007669"/>
    <property type="project" value="UniProtKB-SubCell"/>
</dbReference>
<sequence>MPHENFELRSELVQDIIGYIPHWITRWGITVIFMILVLLLVGSWIFRYPDVISSVVVVTTRHPPAAVVPKTGGKIEHLFVEDRQHVRSNDMLSVISSPADYHHVMELKQQLDEFGGFVSGPDAPEFIKFREDYKLGELQTAYISFLRQYADYRLFLELGYHHKKINSIEAQIEKHGRLYQQAQNQLELLKQQFRLSRNQYDRYSLEENKDFIAQRDIESLKSSLLQQRHSIKGAESSLENIKIQISELEKSVLDLNLQYQEQKGRLEAEGNRAYDALISQIKTWEHQYVLTSPIDGTVTFTTYWSVNQNARAGEAVMTVVPDAGLEIIGKVTLPVQGAGKVKSGQKVIIKLANYPHEEYGTVRGKVRQISLIPEKDHYIAEVGFPKGLRSSYGKTLPFNQEMQGTAEIVTEDIRLLERILGPVKSLLKRNVQ</sequence>
<dbReference type="PANTHER" id="PTHR30386:SF26">
    <property type="entry name" value="TRANSPORT PROTEIN COMB"/>
    <property type="match status" value="1"/>
</dbReference>
<evidence type="ECO:0000256" key="6">
    <source>
        <dbReference type="SAM" id="Phobius"/>
    </source>
</evidence>
<evidence type="ECO:0000256" key="4">
    <source>
        <dbReference type="ARBA" id="ARBA00023136"/>
    </source>
</evidence>
<dbReference type="Proteomes" id="UP000663722">
    <property type="component" value="Chromosome"/>
</dbReference>
<comment type="subcellular location">
    <subcellularLocation>
        <location evidence="1">Membrane</location>
        <topology evidence="1">Single-pass membrane protein</topology>
    </subcellularLocation>
</comment>
<keyword evidence="8" id="KW-1185">Reference proteome</keyword>
<dbReference type="AlphaFoldDB" id="A0A975BIQ9"/>
<dbReference type="InterPro" id="IPR050739">
    <property type="entry name" value="MFP"/>
</dbReference>
<keyword evidence="5" id="KW-0175">Coiled coil</keyword>
<keyword evidence="3 6" id="KW-1133">Transmembrane helix</keyword>
<dbReference type="PANTHER" id="PTHR30386">
    <property type="entry name" value="MEMBRANE FUSION SUBUNIT OF EMRAB-TOLC MULTIDRUG EFFLUX PUMP"/>
    <property type="match status" value="1"/>
</dbReference>
<accession>A0A975BIQ9</accession>
<reference evidence="7" key="1">
    <citation type="journal article" date="2021" name="Microb. Physiol.">
        <title>Proteogenomic Insights into the Physiology of Marine, Sulfate-Reducing, Filamentous Desulfonema limicola and Desulfonema magnum.</title>
        <authorList>
            <person name="Schnaars V."/>
            <person name="Wohlbrand L."/>
            <person name="Scheve S."/>
            <person name="Hinrichs C."/>
            <person name="Reinhardt R."/>
            <person name="Rabus R."/>
        </authorList>
    </citation>
    <scope>NUCLEOTIDE SEQUENCE</scope>
    <source>
        <strain evidence="7">4be13</strain>
    </source>
</reference>
<evidence type="ECO:0000256" key="1">
    <source>
        <dbReference type="ARBA" id="ARBA00004167"/>
    </source>
</evidence>
<evidence type="ECO:0000313" key="7">
    <source>
        <dbReference type="EMBL" id="QTA86045.1"/>
    </source>
</evidence>
<evidence type="ECO:0000256" key="2">
    <source>
        <dbReference type="ARBA" id="ARBA00022692"/>
    </source>
</evidence>
<gene>
    <name evidence="7" type="ORF">dnm_020630</name>
</gene>
<evidence type="ECO:0000256" key="5">
    <source>
        <dbReference type="SAM" id="Coils"/>
    </source>
</evidence>
<feature type="transmembrane region" description="Helical" evidence="6">
    <location>
        <begin position="27"/>
        <end position="46"/>
    </location>
</feature>